<accession>R7T059</accession>
<proteinExistence type="predicted"/>
<evidence type="ECO:0000313" key="2">
    <source>
        <dbReference type="Proteomes" id="UP000053319"/>
    </source>
</evidence>
<dbReference type="OrthoDB" id="2426273at2759"/>
<sequence length="808" mass="88841">MELYQAALLDFLRPMWEYECRARREMKSSPMPWSRASEDDKPRLEQASELAKVPLSSEIKSMGENHPKLQTWRTQYGNPLDIPWLGSTHDDYPFASTLSSYVKLRRTSTTPTLRDDAALWLGAMTFGLTEIVTRIKVSETDILSPGTGGGTRVVSGARLSSFLFKWHHYMQDFMHRGAFDPEAHHRRGCELVPVLNQVLAALDEEGLQGTSLMLRAGFSLDAQVDILGALALAIGMLFNCALSIWRDVPEMQNISKQLHDTTRYFHQHPKEMCRRVMLSAGWCPYSVSKRFLASINELALLSHIVRGKPFVRKAEDEHSKCTEAGCALYTIDLTTYSVRHVDPTCHCANAAPPLQDIAKLLSSSNGGPNVVPVVHWDGMQLRVRPAADGQYVAISHVWADGLGSTTEVGLPACQIARLAELVKQIVPGTGDFWMDSLCVPREAALRTRALKLLPKTYREAAKVLVLDECVRARCAKNKPWEENLFRIVMSGLSFEYADGLADVTDQLRGINGKDSSVPRPSGSGKVALDTGDGHIPNGLEAHAFNPASLYRSCFPVITLRSAHKDSLDGWCTIDEVTDLLRLRTVTKREDEIISLSGLLPIDVDALLSLNGPDAAEQRMRATLQKLRDLPRRLPMLHTSRLNLPEFRWAPLSFTGAHEPVGGTNDTAVCTSEGLSADYSFARFESSVAIPPFCAQGLQEGFKIAIIQQGSACIYEAIFSMPADHYRSGLPRDSRIIACAAVALRTGSAQGEGVGNSAVKCDYVASVEFWCSSDAGGAVEPRAHAIAMTPDVYGLFTIGGLSNTKVLLR</sequence>
<dbReference type="HOGENOM" id="CLU_009388_1_1_1"/>
<dbReference type="Proteomes" id="UP000053319">
    <property type="component" value="Unassembled WGS sequence"/>
</dbReference>
<dbReference type="PANTHER" id="PTHR39596:SF2">
    <property type="entry name" value="HET DOMAIN PROTEIN (AFU_ORTHOLOGUE AFUA_1G17550)-RELATED"/>
    <property type="match status" value="1"/>
</dbReference>
<dbReference type="RefSeq" id="XP_007365392.1">
    <property type="nucleotide sequence ID" value="XM_007365330.1"/>
</dbReference>
<gene>
    <name evidence="1" type="ORF">DICSQDRAFT_105343</name>
</gene>
<name>R7T059_DICSQ</name>
<reference evidence="1 2" key="1">
    <citation type="journal article" date="2012" name="Science">
        <title>The Paleozoic origin of enzymatic lignin decomposition reconstructed from 31 fungal genomes.</title>
        <authorList>
            <person name="Floudas D."/>
            <person name="Binder M."/>
            <person name="Riley R."/>
            <person name="Barry K."/>
            <person name="Blanchette R.A."/>
            <person name="Henrissat B."/>
            <person name="Martinez A.T."/>
            <person name="Otillar R."/>
            <person name="Spatafora J.W."/>
            <person name="Yadav J.S."/>
            <person name="Aerts A."/>
            <person name="Benoit I."/>
            <person name="Boyd A."/>
            <person name="Carlson A."/>
            <person name="Copeland A."/>
            <person name="Coutinho P.M."/>
            <person name="de Vries R.P."/>
            <person name="Ferreira P."/>
            <person name="Findley K."/>
            <person name="Foster B."/>
            <person name="Gaskell J."/>
            <person name="Glotzer D."/>
            <person name="Gorecki P."/>
            <person name="Heitman J."/>
            <person name="Hesse C."/>
            <person name="Hori C."/>
            <person name="Igarashi K."/>
            <person name="Jurgens J.A."/>
            <person name="Kallen N."/>
            <person name="Kersten P."/>
            <person name="Kohler A."/>
            <person name="Kuees U."/>
            <person name="Kumar T.K.A."/>
            <person name="Kuo A."/>
            <person name="LaButti K."/>
            <person name="Larrondo L.F."/>
            <person name="Lindquist E."/>
            <person name="Ling A."/>
            <person name="Lombard V."/>
            <person name="Lucas S."/>
            <person name="Lundell T."/>
            <person name="Martin R."/>
            <person name="McLaughlin D.J."/>
            <person name="Morgenstern I."/>
            <person name="Morin E."/>
            <person name="Murat C."/>
            <person name="Nagy L.G."/>
            <person name="Nolan M."/>
            <person name="Ohm R.A."/>
            <person name="Patyshakuliyeva A."/>
            <person name="Rokas A."/>
            <person name="Ruiz-Duenas F.J."/>
            <person name="Sabat G."/>
            <person name="Salamov A."/>
            <person name="Samejima M."/>
            <person name="Schmutz J."/>
            <person name="Slot J.C."/>
            <person name="St John F."/>
            <person name="Stenlid J."/>
            <person name="Sun H."/>
            <person name="Sun S."/>
            <person name="Syed K."/>
            <person name="Tsang A."/>
            <person name="Wiebenga A."/>
            <person name="Young D."/>
            <person name="Pisabarro A."/>
            <person name="Eastwood D.C."/>
            <person name="Martin F."/>
            <person name="Cullen D."/>
            <person name="Grigoriev I.V."/>
            <person name="Hibbett D.S."/>
        </authorList>
    </citation>
    <scope>NUCLEOTIDE SEQUENCE [LARGE SCALE GENOMIC DNA]</scope>
    <source>
        <strain evidence="1 2">LYAD-421 SS1</strain>
    </source>
</reference>
<evidence type="ECO:0000313" key="1">
    <source>
        <dbReference type="EMBL" id="EJF61691.1"/>
    </source>
</evidence>
<protein>
    <recommendedName>
        <fullName evidence="3">Heterokaryon incompatibility domain-containing protein</fullName>
    </recommendedName>
</protein>
<dbReference type="OMA" id="CVANNIP"/>
<dbReference type="AlphaFoldDB" id="R7T059"/>
<dbReference type="EMBL" id="JH719408">
    <property type="protein sequence ID" value="EJF61691.1"/>
    <property type="molecule type" value="Genomic_DNA"/>
</dbReference>
<dbReference type="PANTHER" id="PTHR39596">
    <property type="match status" value="1"/>
</dbReference>
<dbReference type="KEGG" id="dsq:DICSQDRAFT_105343"/>
<dbReference type="GeneID" id="18833575"/>
<evidence type="ECO:0008006" key="3">
    <source>
        <dbReference type="Google" id="ProtNLM"/>
    </source>
</evidence>
<organism evidence="1 2">
    <name type="scientific">Dichomitus squalens (strain LYAD-421)</name>
    <name type="common">Western red white-rot fungus</name>
    <dbReference type="NCBI Taxonomy" id="732165"/>
    <lineage>
        <taxon>Eukaryota</taxon>
        <taxon>Fungi</taxon>
        <taxon>Dikarya</taxon>
        <taxon>Basidiomycota</taxon>
        <taxon>Agaricomycotina</taxon>
        <taxon>Agaricomycetes</taxon>
        <taxon>Polyporales</taxon>
        <taxon>Polyporaceae</taxon>
        <taxon>Dichomitus</taxon>
    </lineage>
</organism>